<dbReference type="PANTHER" id="PTHR14038">
    <property type="entry name" value="BAT2 HLA-B-ASSOCIATED TRANSCRIPT 2"/>
    <property type="match status" value="1"/>
</dbReference>
<protein>
    <recommendedName>
        <fullName evidence="3">BAT2 N-terminal domain-containing protein</fullName>
    </recommendedName>
</protein>
<feature type="compositionally biased region" description="Polar residues" evidence="2">
    <location>
        <begin position="592"/>
        <end position="613"/>
    </location>
</feature>
<feature type="compositionally biased region" description="Polar residues" evidence="2">
    <location>
        <begin position="290"/>
        <end position="309"/>
    </location>
</feature>
<sequence length="2054" mass="229167">MSTLSGQTSKGEKTKQKFQSLDINSLYRVSRVHEYDIINSDFRGENLEKQQTKSSSSYIRHGMQSLGKVPNARRAPANLPSLKAEHSGTDAAVPLVPPGAPGWGKQDSTTTQPNTPTTQTPSTNSTTPTNANQSPSSQLTSHQAAIALPVTTTIPSHNKQLTPAQPVPTDKLWSSVMSGQDVPHPPLYQSPQFQHEFPSLSAGDGGLTRTGSDAPYPSGLSLRPQTEGSWTQGGQRPAPGEGSVPPRPGSVPLGAPPQLRPRSALHHSSRFHHRSGVSCLRFMYKGSSFQQGSGIQNQNTPAPVNGRSSRSADNRPPRLADRDMDEVTSRPIIKEEELSRMDEIGKDMGWAESDEIDYNQKLAFSDGESDLKIKKTSRKNQPSKENKEHERSNDIYVNDNQPRQWSNTRASASRGKSSEEEDIWMQKRSQTDKEMEIVVQRAKQRKEEEEKRFNEERKQGAAKNIPPKPINYVEIPLPEFQKEKEQDRDAPRDRDNRSRTPNDLPDDKIQPPNQASSFRHLTQIEGKNFPRKHQKGADRESRDRDREQNGPTFSRHFQNDIPPRFLKHQQRTNTNSNMQNQQQPYHFDSNRWMANNQPSSKLQQNSSHVQSHNRNVREDSPERHHEVEEERRDYKRQSSEDSYRSTHRSSQEFSQKPPDVRYEDIQNYESHYSRKEEDKWQKDKERQEERWPKDKDKKDDRPIRQGSDDWTERKDKVRDNKLSNMFERERPQRPDSRDSRSAKHSRDSEPRDYMEHVREDRRAVPGPITKERIEADDMRSEKRNLTQLKRGQRVDIKSEIKKENKEELDNKKDHQVTISDSPLEEAEGNKFSEDGKGSEAHRTENKQFGEQRKPDKTDDYGKDRNQNRGRQYNQNKGWGSDYHSSRGSGWQKRPSSRGRRGRGPYMGEYRGTDSDTSADDHSADIRDQKGGTRNQCDLHEQRSPKPVKKFEKDDKNRETKQEKSSSEVKKQDKPEKRITISGRMGGLSKRIDGYGPPPSKSPFSHHDDRDKKSTEEASSETSASAEDKTKQNQQALAAGIIGKSRAESGHSSDERTKTRNKMDSRRNKPRTKDDGDTNSENSDERDKKDHRGDKRSSDTGRNENPIRQNSNNSLQKDDKLCDQNVLVNAIADISLKNREEGDQMEEKEDKGSVNGDSEGFQEVKSKKTVKERQRSAEDKQVKNIAKGDPLKDPTKGDRDRKCKSVVTQQLTQQQIQNIPSLMATPVNPPPVLPQPKSQFERPRQSKLAPRFVKQKLQKAQMQQHNMCEVNDLNKVNQNINVYGIKDTVSVPPPVSCAWDKPLGPQLRNMEHDGMLGVSMDAVKTLEQAQSPSQGTSPNEKMMGKPPQIQDKTHLDGTTPPVNTIIFENTNFKSAPGSRNMRNEKPRSKLEEGNMDNSVMSSFNKQTMNELLQSKNDKPDDDKSSKNLCMTTKSLHAITSGNNTVDSLDIKIASVKKVWETSEQEGEETQISFGGPPLDSNVFSQAKDAPDDNHEGYSPPNQTASTTTNVCKVKPTQQVSGSGQTVLSSTNHQQHSGIVAPGLMGNPLSPPPLPPVLGASVGLGPQQYTASQHIGYQAGLSGSTQFGMSAIPSPPTVPIVYNSTQQLQAAAAQTAGLYGTFQIDQSGVLGGQGRSQYSQYTNYHSLGQTASSPYSTQSVYLQTAPPHPPPTAQAPPELYPNMSNYRLSATTPFGQNQQLNNPTTVLISSTSNSLMSASVKPSSQPISAIGTKAGGVGQAYQQQSQQGQQVYMTYDPSIQANYLPPSAGVMQRAPTGPVQSNVVPGLQPSSSYYSGSAGSQTGYFQQPGNSSMPSAQLQQHQAGYGLQGNVFGTHNQSHTNTGLPSYNSHFLTTSMQMAAAINAQQFRSGLPAPYMKGVGNQIGDQSGRPQQLKSPSSQEVLSSVFNTGPQIPSPKSRQNCKHPPPQSSPTAQHKYNLYQTVGQQNPNVQRYPTPIQRPVNFQQMQQNNSVNQKHRNNSNTKTPNRQYYSGPNNSLSSQGEKVEDSKMNDSVALSSTNSANNTNKTAIGTSSTVTVNVSAEKVKDNIKEETAALKD</sequence>
<feature type="region of interest" description="Disordered" evidence="2">
    <location>
        <begin position="1371"/>
        <end position="1398"/>
    </location>
</feature>
<evidence type="ECO:0000256" key="1">
    <source>
        <dbReference type="ARBA" id="ARBA00022553"/>
    </source>
</evidence>
<dbReference type="InterPro" id="IPR033184">
    <property type="entry name" value="PRRC2"/>
</dbReference>
<feature type="compositionally biased region" description="Basic and acidic residues" evidence="2">
    <location>
        <begin position="1004"/>
        <end position="1015"/>
    </location>
</feature>
<feature type="compositionally biased region" description="Basic and acidic residues" evidence="2">
    <location>
        <begin position="1044"/>
        <end position="1075"/>
    </location>
</feature>
<feature type="compositionally biased region" description="Polar residues" evidence="2">
    <location>
        <begin position="1881"/>
        <end position="1916"/>
    </location>
</feature>
<feature type="compositionally biased region" description="Basic and acidic residues" evidence="2">
    <location>
        <begin position="615"/>
        <end position="644"/>
    </location>
</feature>
<feature type="compositionally biased region" description="Basic and acidic residues" evidence="2">
    <location>
        <begin position="1161"/>
        <end position="1181"/>
    </location>
</feature>
<feature type="compositionally biased region" description="Polar residues" evidence="2">
    <location>
        <begin position="1326"/>
        <end position="1338"/>
    </location>
</feature>
<feature type="domain" description="BAT2 N-terminal" evidence="3">
    <location>
        <begin position="1"/>
        <end position="205"/>
    </location>
</feature>
<dbReference type="PANTHER" id="PTHR14038:SF0">
    <property type="entry name" value="LP18708P"/>
    <property type="match status" value="1"/>
</dbReference>
<evidence type="ECO:0000313" key="5">
    <source>
        <dbReference type="Proteomes" id="UP001162164"/>
    </source>
</evidence>
<feature type="compositionally biased region" description="Low complexity" evidence="2">
    <location>
        <begin position="1792"/>
        <end position="1802"/>
    </location>
</feature>
<feature type="region of interest" description="Disordered" evidence="2">
    <location>
        <begin position="1460"/>
        <end position="1550"/>
    </location>
</feature>
<feature type="compositionally biased region" description="Polar residues" evidence="2">
    <location>
        <begin position="398"/>
        <end position="415"/>
    </location>
</feature>
<feature type="compositionally biased region" description="Basic and acidic residues" evidence="2">
    <location>
        <begin position="480"/>
        <end position="509"/>
    </location>
</feature>
<name>A0ABQ9JI10_9CUCU</name>
<feature type="compositionally biased region" description="Basic and acidic residues" evidence="2">
    <location>
        <begin position="535"/>
        <end position="548"/>
    </location>
</feature>
<gene>
    <name evidence="4" type="ORF">NQ317_003105</name>
</gene>
<evidence type="ECO:0000259" key="3">
    <source>
        <dbReference type="Pfam" id="PF07001"/>
    </source>
</evidence>
<dbReference type="Proteomes" id="UP001162164">
    <property type="component" value="Unassembled WGS sequence"/>
</dbReference>
<feature type="compositionally biased region" description="Pro residues" evidence="2">
    <location>
        <begin position="245"/>
        <end position="259"/>
    </location>
</feature>
<accession>A0ABQ9JI10</accession>
<feature type="region of interest" description="Disordered" evidence="2">
    <location>
        <begin position="82"/>
        <end position="141"/>
    </location>
</feature>
<feature type="compositionally biased region" description="Polar residues" evidence="2">
    <location>
        <begin position="223"/>
        <end position="234"/>
    </location>
</feature>
<feature type="compositionally biased region" description="Basic and acidic residues" evidence="2">
    <location>
        <begin position="1082"/>
        <end position="1101"/>
    </location>
</feature>
<feature type="region of interest" description="Disordered" evidence="2">
    <location>
        <begin position="1132"/>
        <end position="1205"/>
    </location>
</feature>
<dbReference type="InterPro" id="IPR009738">
    <property type="entry name" value="BAT2_N"/>
</dbReference>
<reference evidence="4" key="1">
    <citation type="journal article" date="2023" name="Insect Mol. Biol.">
        <title>Genome sequencing provides insights into the evolution of gene families encoding plant cell wall-degrading enzymes in longhorned beetles.</title>
        <authorList>
            <person name="Shin N.R."/>
            <person name="Okamura Y."/>
            <person name="Kirsch R."/>
            <person name="Pauchet Y."/>
        </authorList>
    </citation>
    <scope>NUCLEOTIDE SEQUENCE</scope>
    <source>
        <strain evidence="4">MMC_N1</strain>
    </source>
</reference>
<feature type="compositionally biased region" description="Basic and acidic residues" evidence="2">
    <location>
        <begin position="910"/>
        <end position="978"/>
    </location>
</feature>
<feature type="compositionally biased region" description="Polar residues" evidence="2">
    <location>
        <begin position="1498"/>
        <end position="1535"/>
    </location>
</feature>
<feature type="compositionally biased region" description="Polar residues" evidence="2">
    <location>
        <begin position="1967"/>
        <end position="1998"/>
    </location>
</feature>
<feature type="region of interest" description="Disordered" evidence="2">
    <location>
        <begin position="1876"/>
        <end position="1931"/>
    </location>
</feature>
<feature type="region of interest" description="Disordered" evidence="2">
    <location>
        <begin position="1792"/>
        <end position="1819"/>
    </location>
</feature>
<organism evidence="4 5">
    <name type="scientific">Molorchus minor</name>
    <dbReference type="NCBI Taxonomy" id="1323400"/>
    <lineage>
        <taxon>Eukaryota</taxon>
        <taxon>Metazoa</taxon>
        <taxon>Ecdysozoa</taxon>
        <taxon>Arthropoda</taxon>
        <taxon>Hexapoda</taxon>
        <taxon>Insecta</taxon>
        <taxon>Pterygota</taxon>
        <taxon>Neoptera</taxon>
        <taxon>Endopterygota</taxon>
        <taxon>Coleoptera</taxon>
        <taxon>Polyphaga</taxon>
        <taxon>Cucujiformia</taxon>
        <taxon>Chrysomeloidea</taxon>
        <taxon>Cerambycidae</taxon>
        <taxon>Lamiinae</taxon>
        <taxon>Monochamini</taxon>
        <taxon>Molorchus</taxon>
    </lineage>
</organism>
<evidence type="ECO:0000256" key="2">
    <source>
        <dbReference type="SAM" id="MobiDB-lite"/>
    </source>
</evidence>
<proteinExistence type="predicted"/>
<feature type="compositionally biased region" description="Low complexity" evidence="2">
    <location>
        <begin position="571"/>
        <end position="583"/>
    </location>
</feature>
<evidence type="ECO:0000313" key="4">
    <source>
        <dbReference type="EMBL" id="KAJ8977165.1"/>
    </source>
</evidence>
<feature type="region of interest" description="Disordered" evidence="2">
    <location>
        <begin position="290"/>
        <end position="329"/>
    </location>
</feature>
<feature type="compositionally biased region" description="Basic and acidic residues" evidence="2">
    <location>
        <begin position="310"/>
        <end position="329"/>
    </location>
</feature>
<feature type="compositionally biased region" description="Polar residues" evidence="2">
    <location>
        <begin position="1105"/>
        <end position="1114"/>
    </location>
</feature>
<dbReference type="Pfam" id="PF07001">
    <property type="entry name" value="BAT2_N"/>
    <property type="match status" value="1"/>
</dbReference>
<keyword evidence="1" id="KW-0597">Phosphoprotein</keyword>
<feature type="compositionally biased region" description="Basic and acidic residues" evidence="2">
    <location>
        <begin position="1380"/>
        <end position="1391"/>
    </location>
</feature>
<feature type="compositionally biased region" description="Polar residues" evidence="2">
    <location>
        <begin position="511"/>
        <end position="520"/>
    </location>
</feature>
<keyword evidence="5" id="KW-1185">Reference proteome</keyword>
<feature type="compositionally biased region" description="Basic and acidic residues" evidence="2">
    <location>
        <begin position="1188"/>
        <end position="1202"/>
    </location>
</feature>
<feature type="compositionally biased region" description="Low complexity" evidence="2">
    <location>
        <begin position="108"/>
        <end position="137"/>
    </location>
</feature>
<dbReference type="EMBL" id="JAPWTJ010000580">
    <property type="protein sequence ID" value="KAJ8977165.1"/>
    <property type="molecule type" value="Genomic_DNA"/>
</dbReference>
<comment type="caution">
    <text evidence="4">The sequence shown here is derived from an EMBL/GenBank/DDBJ whole genome shotgun (WGS) entry which is preliminary data.</text>
</comment>
<feature type="compositionally biased region" description="Basic and acidic residues" evidence="2">
    <location>
        <begin position="445"/>
        <end position="459"/>
    </location>
</feature>
<feature type="compositionally biased region" description="Basic and acidic residues" evidence="2">
    <location>
        <begin position="827"/>
        <end position="866"/>
    </location>
</feature>
<feature type="region of interest" description="Disordered" evidence="2">
    <location>
        <begin position="156"/>
        <end position="271"/>
    </location>
</feature>
<feature type="compositionally biased region" description="Low complexity" evidence="2">
    <location>
        <begin position="2011"/>
        <end position="2025"/>
    </location>
</feature>
<feature type="region of interest" description="Disordered" evidence="2">
    <location>
        <begin position="1967"/>
        <end position="2025"/>
    </location>
</feature>
<feature type="compositionally biased region" description="Basic and acidic residues" evidence="2">
    <location>
        <begin position="382"/>
        <end position="393"/>
    </location>
</feature>
<feature type="compositionally biased region" description="Polar residues" evidence="2">
    <location>
        <begin position="1803"/>
        <end position="1819"/>
    </location>
</feature>
<feature type="region of interest" description="Disordered" evidence="2">
    <location>
        <begin position="362"/>
        <end position="1119"/>
    </location>
</feature>
<feature type="compositionally biased region" description="Basic and acidic residues" evidence="2">
    <location>
        <begin position="671"/>
        <end position="784"/>
    </location>
</feature>
<feature type="region of interest" description="Disordered" evidence="2">
    <location>
        <begin position="1326"/>
        <end position="1345"/>
    </location>
</feature>
<feature type="compositionally biased region" description="Basic and acidic residues" evidence="2">
    <location>
        <begin position="792"/>
        <end position="815"/>
    </location>
</feature>